<dbReference type="PRINTS" id="PR00326">
    <property type="entry name" value="GTP1OBG"/>
</dbReference>
<dbReference type="InterPro" id="IPR024079">
    <property type="entry name" value="MetalloPept_cat_dom_sf"/>
</dbReference>
<accession>A0ABY8UC91</accession>
<dbReference type="PANTHER" id="PTHR43726">
    <property type="entry name" value="3-METHYLORNITHINE SYNTHASE"/>
    <property type="match status" value="1"/>
</dbReference>
<proteinExistence type="inferred from homology"/>
<dbReference type="PROSITE" id="PS51918">
    <property type="entry name" value="RADICAL_SAM"/>
    <property type="match status" value="1"/>
</dbReference>
<name>A0ABY8UC91_TETOB</name>
<dbReference type="InterPro" id="IPR007197">
    <property type="entry name" value="rSAM"/>
</dbReference>
<evidence type="ECO:0000256" key="1">
    <source>
        <dbReference type="ARBA" id="ARBA00008721"/>
    </source>
</evidence>
<dbReference type="NCBIfam" id="TIGR00231">
    <property type="entry name" value="small_GTP"/>
    <property type="match status" value="1"/>
</dbReference>
<dbReference type="Pfam" id="PF18133">
    <property type="entry name" value="HydF_tetramer"/>
    <property type="match status" value="1"/>
</dbReference>
<dbReference type="SFLD" id="SFLDG01280">
    <property type="entry name" value="HydE/PylB-like"/>
    <property type="match status" value="1"/>
</dbReference>
<dbReference type="CDD" id="cd01335">
    <property type="entry name" value="Radical_SAM"/>
    <property type="match status" value="1"/>
</dbReference>
<dbReference type="InterPro" id="IPR008754">
    <property type="entry name" value="Peptidase_M43"/>
</dbReference>
<dbReference type="Gene3D" id="3.40.390.10">
    <property type="entry name" value="Collagenase (Catalytic Domain)"/>
    <property type="match status" value="1"/>
</dbReference>
<dbReference type="SUPFAM" id="SSF52540">
    <property type="entry name" value="P-loop containing nucleoside triphosphate hydrolases"/>
    <property type="match status" value="1"/>
</dbReference>
<dbReference type="InterPro" id="IPR006073">
    <property type="entry name" value="GTP-bd"/>
</dbReference>
<keyword evidence="5" id="KW-0411">Iron-sulfur</keyword>
<dbReference type="SFLD" id="SFLDG01060">
    <property type="entry name" value="BATS_domain_containing"/>
    <property type="match status" value="1"/>
</dbReference>
<dbReference type="EMBL" id="CP126217">
    <property type="protein sequence ID" value="WIA18709.1"/>
    <property type="molecule type" value="Genomic_DNA"/>
</dbReference>
<dbReference type="PANTHER" id="PTHR43726:SF1">
    <property type="entry name" value="BIOTIN SYNTHASE"/>
    <property type="match status" value="1"/>
</dbReference>
<dbReference type="InterPro" id="IPR034422">
    <property type="entry name" value="HydE/PylB-like"/>
</dbReference>
<dbReference type="SUPFAM" id="SSF55486">
    <property type="entry name" value="Metalloproteases ('zincins'), catalytic domain"/>
    <property type="match status" value="1"/>
</dbReference>
<comment type="similarity">
    <text evidence="1">Belongs to the peptidase M43B family.</text>
</comment>
<dbReference type="Pfam" id="PF04055">
    <property type="entry name" value="Radical_SAM"/>
    <property type="match status" value="1"/>
</dbReference>
<dbReference type="InterPro" id="IPR040644">
    <property type="entry name" value="HydF_tetramer"/>
</dbReference>
<evidence type="ECO:0000256" key="3">
    <source>
        <dbReference type="ARBA" id="ARBA00022723"/>
    </source>
</evidence>
<evidence type="ECO:0000259" key="7">
    <source>
        <dbReference type="PROSITE" id="PS51918"/>
    </source>
</evidence>
<dbReference type="Gene3D" id="3.40.50.11410">
    <property type="match status" value="1"/>
</dbReference>
<organism evidence="8 9">
    <name type="scientific">Tetradesmus obliquus</name>
    <name type="common">Green alga</name>
    <name type="synonym">Acutodesmus obliquus</name>
    <dbReference type="NCBI Taxonomy" id="3088"/>
    <lineage>
        <taxon>Eukaryota</taxon>
        <taxon>Viridiplantae</taxon>
        <taxon>Chlorophyta</taxon>
        <taxon>core chlorophytes</taxon>
        <taxon>Chlorophyceae</taxon>
        <taxon>CS clade</taxon>
        <taxon>Sphaeropleales</taxon>
        <taxon>Scenedesmaceae</taxon>
        <taxon>Tetradesmus</taxon>
    </lineage>
</organism>
<dbReference type="InterPro" id="IPR027417">
    <property type="entry name" value="P-loop_NTPase"/>
</dbReference>
<evidence type="ECO:0000256" key="6">
    <source>
        <dbReference type="SAM" id="MobiDB-lite"/>
    </source>
</evidence>
<dbReference type="Pfam" id="PF05572">
    <property type="entry name" value="Peptidase_M43"/>
    <property type="match status" value="1"/>
</dbReference>
<evidence type="ECO:0000313" key="9">
    <source>
        <dbReference type="Proteomes" id="UP001244341"/>
    </source>
</evidence>
<dbReference type="Proteomes" id="UP001244341">
    <property type="component" value="Chromosome 10b"/>
</dbReference>
<dbReference type="Pfam" id="PF01926">
    <property type="entry name" value="MMR_HSR1"/>
    <property type="match status" value="1"/>
</dbReference>
<keyword evidence="9" id="KW-1185">Reference proteome</keyword>
<feature type="region of interest" description="Disordered" evidence="6">
    <location>
        <begin position="1061"/>
        <end position="1134"/>
    </location>
</feature>
<dbReference type="InterPro" id="IPR058240">
    <property type="entry name" value="rSAM_sf"/>
</dbReference>
<evidence type="ECO:0000256" key="5">
    <source>
        <dbReference type="ARBA" id="ARBA00023014"/>
    </source>
</evidence>
<dbReference type="InterPro" id="IPR013785">
    <property type="entry name" value="Aldolase_TIM"/>
</dbReference>
<dbReference type="InterPro" id="IPR005225">
    <property type="entry name" value="Small_GTP-bd"/>
</dbReference>
<dbReference type="SMART" id="SM00729">
    <property type="entry name" value="Elp3"/>
    <property type="match status" value="1"/>
</dbReference>
<evidence type="ECO:0000256" key="2">
    <source>
        <dbReference type="ARBA" id="ARBA00022691"/>
    </source>
</evidence>
<dbReference type="CDD" id="cd04275">
    <property type="entry name" value="ZnMc_pappalysin_like"/>
    <property type="match status" value="1"/>
</dbReference>
<gene>
    <name evidence="8" type="ORF">OEZ85_003407</name>
</gene>
<dbReference type="Gene3D" id="3.40.50.300">
    <property type="entry name" value="P-loop containing nucleotide triphosphate hydrolases"/>
    <property type="match status" value="1"/>
</dbReference>
<protein>
    <recommendedName>
        <fullName evidence="7">Radical SAM core domain-containing protein</fullName>
    </recommendedName>
</protein>
<evidence type="ECO:0000313" key="8">
    <source>
        <dbReference type="EMBL" id="WIA18709.1"/>
    </source>
</evidence>
<dbReference type="InterPro" id="IPR006638">
    <property type="entry name" value="Elp3/MiaA/NifB-like_rSAM"/>
</dbReference>
<dbReference type="SFLD" id="SFLDS00029">
    <property type="entry name" value="Radical_SAM"/>
    <property type="match status" value="1"/>
</dbReference>
<evidence type="ECO:0000256" key="4">
    <source>
        <dbReference type="ARBA" id="ARBA00023004"/>
    </source>
</evidence>
<dbReference type="Gene3D" id="3.20.20.70">
    <property type="entry name" value="Aldolase class I"/>
    <property type="match status" value="2"/>
</dbReference>
<keyword evidence="4" id="KW-0408">Iron</keyword>
<sequence length="1408" mass="152432">MRGFSADTAAAGVAAGGAAEREDPASRVTKHLKDFAKLPWEVDMPADKAAAVLGSYLGVPNLEPAAVLDLDIDQITGILEETTNKGDSALEKALFSHADAVTQRFFGDAVYYRGIVEFSNVCVNDCGYCGIRKHMGGVKRYTIPIDEVVEVAKWAFENRMGTLMLQSGELPTPQRLAYLKELVARVHQETLELDMTQRGLDPKAPPPADAGELGLRVALSVGELPEEHYQELYDAGARRYLLRIESSNPELYAALHPDAMSWQRRVDCLNSLKKIGYMVGCNSYVLRSYFYCGPSPSMGFWLPAALHPDAMSWQRRVDCLNSLKKIGYMVGTGVMVGLPGQTLRDLAGDIRFFKEMNANMIGMGPYITEAGTPVADMWESMFGHVDKKAHMKAMFDLTTRMNSLARIVVGSANISATTALQAIEPNGREIALRRGCNVLMPILTPTKYREHYQLYEGKPCITDTAEECRKCLNARVSMIGKRLRQGAWGDPPNFLAPVAGVDVRALQQAQSAGVAGAGSAARSYHTSARSCSSAAAQPAAAAAAAAAADAALPPGPAKGSDVPRINIGVFGVMNAGKSTLMNAITRQETSIVDATPGTTADVKVSLMELHELGPVKLFDTAGIDEAGQLGEKKRRKTLSALKECDVSVVVVDVQRQQALLRGAGLQESLQESSSSEALQRHLQDSLKWEQGVLQDAGHYGVVPLLLLNLKGCRPGPDTQALVRAIQGVLDPSGGQLSLTLDLHDAAADVPGRVASFLQDGVTRSRKRPATRSLPDWALTPEASVFLNIPMDAETPSMRLLRPQALVQEEAIRYWATTTAYRMDLAAARSSDASAVERERQRFMRALQPLLQADGPKLLVTDSQAMDIVHPWTLDASGRPLLPITTFSIAMIHRQSGGKLPLFVEGIKALQQLVPGDRVLIAEACNHNRITDHCNDIGMVQIPQKLERLCGKGLQLEHAFGREYPDLAEEGSSSSSSGAAQPKFKLALHCGGCMIDAQKMRARIADMEDAGVPVTNYGLFLSWVQAPEAMRRVLEPWGVDMDAAARKFDLTVCTADADVVQTDTPEQADPLDLAAPNSDDADLNDAINELLDSSSTIDPKPYGNRAPDASDLPSHQGRKRCGTPAGSSEQRAAAEQRFQARLQALQVQSSEAAEGGGAGGGDDGVEAAATGTVADIKVFFHILQYKQPVNRTQGVFRLLGYVSQNRIDRQMRLLNGAYGQQFSFSLRGVQWYTTSRGYLFTAGQSSATERQVKTSICARAGNGAASVLNLYTWQPGQDVLGWATMPDWFVDTPDRDGVVILHSVITGGGDPAYAQGDTLVHEVGHWLGLFHVFQGGCSKNAANGGDFVADTPAVASPNFKCVRVDSCPNLPGTDLVKNYMDYTDDRCVNSFTPGQKRRMVQQWRAYRAR</sequence>
<dbReference type="SUPFAM" id="SSF102114">
    <property type="entry name" value="Radical SAM enzymes"/>
    <property type="match status" value="2"/>
</dbReference>
<keyword evidence="2" id="KW-0949">S-adenosyl-L-methionine</keyword>
<dbReference type="Gene3D" id="3.40.50.11420">
    <property type="match status" value="1"/>
</dbReference>
<feature type="domain" description="Radical SAM core" evidence="7">
    <location>
        <begin position="108"/>
        <end position="408"/>
    </location>
</feature>
<keyword evidence="3" id="KW-0479">Metal-binding</keyword>
<reference evidence="8 9" key="1">
    <citation type="submission" date="2023-05" db="EMBL/GenBank/DDBJ databases">
        <title>A 100% complete, gapless, phased diploid assembly of the Scenedesmus obliquus UTEX 3031 genome.</title>
        <authorList>
            <person name="Biondi T.C."/>
            <person name="Hanschen E.R."/>
            <person name="Kwon T."/>
            <person name="Eng W."/>
            <person name="Kruse C.P.S."/>
            <person name="Koehler S.I."/>
            <person name="Kunde Y."/>
            <person name="Gleasner C.D."/>
            <person name="You Mak K.T."/>
            <person name="Polle J."/>
            <person name="Hovde B.T."/>
            <person name="Starkenburg S.R."/>
        </authorList>
    </citation>
    <scope>NUCLEOTIDE SEQUENCE [LARGE SCALE GENOMIC DNA]</scope>
    <source>
        <strain evidence="8 9">DOE0152z</strain>
    </source>
</reference>